<keyword evidence="3" id="KW-1185">Reference proteome</keyword>
<comment type="caution">
    <text evidence="2">The sequence shown here is derived from an EMBL/GenBank/DDBJ whole genome shotgun (WGS) entry which is preliminary data.</text>
</comment>
<evidence type="ECO:0000313" key="3">
    <source>
        <dbReference type="Proteomes" id="UP000092993"/>
    </source>
</evidence>
<reference evidence="2 3" key="1">
    <citation type="submission" date="2016-03" db="EMBL/GenBank/DDBJ databases">
        <title>Whole genome sequencing of Grifola frondosa 9006-11.</title>
        <authorList>
            <person name="Min B."/>
            <person name="Park H."/>
            <person name="Kim J.-G."/>
            <person name="Cho H."/>
            <person name="Oh Y.-L."/>
            <person name="Kong W.-S."/>
            <person name="Choi I.-G."/>
        </authorList>
    </citation>
    <scope>NUCLEOTIDE SEQUENCE [LARGE SCALE GENOMIC DNA]</scope>
    <source>
        <strain evidence="2 3">9006-11</strain>
    </source>
</reference>
<feature type="compositionally biased region" description="Basic and acidic residues" evidence="1">
    <location>
        <begin position="37"/>
        <end position="47"/>
    </location>
</feature>
<dbReference type="EMBL" id="LUGG01000003">
    <property type="protein sequence ID" value="OBZ76482.1"/>
    <property type="molecule type" value="Genomic_DNA"/>
</dbReference>
<dbReference type="Proteomes" id="UP000092993">
    <property type="component" value="Unassembled WGS sequence"/>
</dbReference>
<protein>
    <submittedName>
        <fullName evidence="2">Uncharacterized protein</fullName>
    </submittedName>
</protein>
<gene>
    <name evidence="2" type="ORF">A0H81_03555</name>
</gene>
<name>A0A1C7MI14_GRIFR</name>
<sequence>MNVPLIRMLPAQCERRKIDGRLFGRFELRNPPAAKEIGPECSREGTQRKSLGASSASGEASWASASLGNRLFASERHKARILRGSDSAGYLSDCGGILEIRRSEVSGDTLKPGRRRARLSAELAKSIICHAHLGLATIDRFIRDNHRATKLDALHTVHPTTISSMYDKHGAHGIRSQLHQRQVAGMMHELFKAPPLMQLESSI</sequence>
<organism evidence="2 3">
    <name type="scientific">Grifola frondosa</name>
    <name type="common">Maitake</name>
    <name type="synonym">Polyporus frondosus</name>
    <dbReference type="NCBI Taxonomy" id="5627"/>
    <lineage>
        <taxon>Eukaryota</taxon>
        <taxon>Fungi</taxon>
        <taxon>Dikarya</taxon>
        <taxon>Basidiomycota</taxon>
        <taxon>Agaricomycotina</taxon>
        <taxon>Agaricomycetes</taxon>
        <taxon>Polyporales</taxon>
        <taxon>Grifolaceae</taxon>
        <taxon>Grifola</taxon>
    </lineage>
</organism>
<evidence type="ECO:0000256" key="1">
    <source>
        <dbReference type="SAM" id="MobiDB-lite"/>
    </source>
</evidence>
<proteinExistence type="predicted"/>
<accession>A0A1C7MI14</accession>
<feature type="region of interest" description="Disordered" evidence="1">
    <location>
        <begin position="34"/>
        <end position="55"/>
    </location>
</feature>
<dbReference type="AlphaFoldDB" id="A0A1C7MI14"/>
<evidence type="ECO:0000313" key="2">
    <source>
        <dbReference type="EMBL" id="OBZ76482.1"/>
    </source>
</evidence>